<feature type="signal peptide" evidence="1">
    <location>
        <begin position="1"/>
        <end position="26"/>
    </location>
</feature>
<evidence type="ECO:0000313" key="4">
    <source>
        <dbReference type="Proteomes" id="UP000317648"/>
    </source>
</evidence>
<protein>
    <recommendedName>
        <fullName evidence="2">3-keto-alpha-glucoside-1,2-lyase/3-keto-2-hydroxy-glucal hydratase domain-containing protein</fullName>
    </recommendedName>
</protein>
<feature type="chain" id="PRO_5022225166" description="3-keto-alpha-glucoside-1,2-lyase/3-keto-2-hydroxy-glucal hydratase domain-containing protein" evidence="1">
    <location>
        <begin position="27"/>
        <end position="260"/>
    </location>
</feature>
<proteinExistence type="predicted"/>
<feature type="domain" description="3-keto-alpha-glucoside-1,2-lyase/3-keto-2-hydroxy-glucal hydratase" evidence="2">
    <location>
        <begin position="59"/>
        <end position="243"/>
    </location>
</feature>
<gene>
    <name evidence="3" type="ORF">Pla8534_05040</name>
</gene>
<dbReference type="OrthoDB" id="176168at2"/>
<accession>A0A518DLP9</accession>
<evidence type="ECO:0000256" key="1">
    <source>
        <dbReference type="SAM" id="SignalP"/>
    </source>
</evidence>
<dbReference type="RefSeq" id="WP_145048985.1">
    <property type="nucleotide sequence ID" value="NZ_CP036433.1"/>
</dbReference>
<organism evidence="3 4">
    <name type="scientific">Lignipirellula cremea</name>
    <dbReference type="NCBI Taxonomy" id="2528010"/>
    <lineage>
        <taxon>Bacteria</taxon>
        <taxon>Pseudomonadati</taxon>
        <taxon>Planctomycetota</taxon>
        <taxon>Planctomycetia</taxon>
        <taxon>Pirellulales</taxon>
        <taxon>Pirellulaceae</taxon>
        <taxon>Lignipirellula</taxon>
    </lineage>
</organism>
<dbReference type="InterPro" id="IPR010496">
    <property type="entry name" value="AL/BT2_dom"/>
</dbReference>
<dbReference type="EMBL" id="CP036433">
    <property type="protein sequence ID" value="QDU92755.1"/>
    <property type="molecule type" value="Genomic_DNA"/>
</dbReference>
<reference evidence="3 4" key="1">
    <citation type="submission" date="2019-02" db="EMBL/GenBank/DDBJ databases">
        <title>Deep-cultivation of Planctomycetes and their phenomic and genomic characterization uncovers novel biology.</title>
        <authorList>
            <person name="Wiegand S."/>
            <person name="Jogler M."/>
            <person name="Boedeker C."/>
            <person name="Pinto D."/>
            <person name="Vollmers J."/>
            <person name="Rivas-Marin E."/>
            <person name="Kohn T."/>
            <person name="Peeters S.H."/>
            <person name="Heuer A."/>
            <person name="Rast P."/>
            <person name="Oberbeckmann S."/>
            <person name="Bunk B."/>
            <person name="Jeske O."/>
            <person name="Meyerdierks A."/>
            <person name="Storesund J.E."/>
            <person name="Kallscheuer N."/>
            <person name="Luecker S."/>
            <person name="Lage O.M."/>
            <person name="Pohl T."/>
            <person name="Merkel B.J."/>
            <person name="Hornburger P."/>
            <person name="Mueller R.-W."/>
            <person name="Bruemmer F."/>
            <person name="Labrenz M."/>
            <person name="Spormann A.M."/>
            <person name="Op den Camp H."/>
            <person name="Overmann J."/>
            <person name="Amann R."/>
            <person name="Jetten M.S.M."/>
            <person name="Mascher T."/>
            <person name="Medema M.H."/>
            <person name="Devos D.P."/>
            <person name="Kaster A.-K."/>
            <person name="Ovreas L."/>
            <person name="Rohde M."/>
            <person name="Galperin M.Y."/>
            <person name="Jogler C."/>
        </authorList>
    </citation>
    <scope>NUCLEOTIDE SEQUENCE [LARGE SCALE GENOMIC DNA]</scope>
    <source>
        <strain evidence="3 4">Pla85_3_4</strain>
    </source>
</reference>
<evidence type="ECO:0000259" key="2">
    <source>
        <dbReference type="Pfam" id="PF06439"/>
    </source>
</evidence>
<evidence type="ECO:0000313" key="3">
    <source>
        <dbReference type="EMBL" id="QDU92755.1"/>
    </source>
</evidence>
<keyword evidence="4" id="KW-1185">Reference proteome</keyword>
<name>A0A518DLP9_9BACT</name>
<dbReference type="KEGG" id="lcre:Pla8534_05040"/>
<sequence precursor="true">MKISLSRFAALTAAGGMLFVSGVVGAAWVDEYKSGIVWPEPPIVAPGETVGAPPADALVLFGGTDLSQWNGGDDWKIENGYAQVQKSSISTKESFGDCQLHLEFATPEVVKGSGQGRGNSGVYLMGKYEVQILDSYDNTTYFDGQCASIYKQTPPIVNVCRKPGEWQTYDIIFTAPRFGDDGELTSPAAVTVLQNGVLVQNHFVLHGGTSYTEAPRYQKHAEKLPLSLQNHGNPTRFRNIWIRENVHAPVGEPPQAAAQD</sequence>
<dbReference type="GO" id="GO:0016787">
    <property type="term" value="F:hydrolase activity"/>
    <property type="evidence" value="ECO:0007669"/>
    <property type="project" value="InterPro"/>
</dbReference>
<dbReference type="AlphaFoldDB" id="A0A518DLP9"/>
<keyword evidence="1" id="KW-0732">Signal</keyword>
<dbReference type="Pfam" id="PF06439">
    <property type="entry name" value="3keto-disac_hyd"/>
    <property type="match status" value="1"/>
</dbReference>
<dbReference type="Proteomes" id="UP000317648">
    <property type="component" value="Chromosome"/>
</dbReference>
<dbReference type="Gene3D" id="2.60.120.560">
    <property type="entry name" value="Exo-inulinase, domain 1"/>
    <property type="match status" value="1"/>
</dbReference>